<name>A0A919BQP7_STRFL</name>
<dbReference type="Gene3D" id="2.120.10.30">
    <property type="entry name" value="TolB, C-terminal domain"/>
    <property type="match status" value="1"/>
</dbReference>
<feature type="domain" description="Peptidase S9 prolyl oligopeptidase catalytic" evidence="1">
    <location>
        <begin position="455"/>
        <end position="658"/>
    </location>
</feature>
<evidence type="ECO:0000259" key="1">
    <source>
        <dbReference type="Pfam" id="PF00326"/>
    </source>
</evidence>
<dbReference type="GO" id="GO:0008236">
    <property type="term" value="F:serine-type peptidase activity"/>
    <property type="evidence" value="ECO:0007669"/>
    <property type="project" value="InterPro"/>
</dbReference>
<dbReference type="PANTHER" id="PTHR43056">
    <property type="entry name" value="PEPTIDASE S9 PROLYL OLIGOPEPTIDASE"/>
    <property type="match status" value="1"/>
</dbReference>
<keyword evidence="2" id="KW-0378">Hydrolase</keyword>
<evidence type="ECO:0000313" key="2">
    <source>
        <dbReference type="EMBL" id="GHG06746.1"/>
    </source>
</evidence>
<dbReference type="PANTHER" id="PTHR43056:SF5">
    <property type="entry name" value="PEPTIDASE S9 PROLYL OLIGOPEPTIDASE CATALYTIC DOMAIN-CONTAINING PROTEIN"/>
    <property type="match status" value="1"/>
</dbReference>
<organism evidence="2 3">
    <name type="scientific">Streptomyces filamentosus</name>
    <name type="common">Streptomyces roseosporus</name>
    <dbReference type="NCBI Taxonomy" id="67294"/>
    <lineage>
        <taxon>Bacteria</taxon>
        <taxon>Bacillati</taxon>
        <taxon>Actinomycetota</taxon>
        <taxon>Actinomycetes</taxon>
        <taxon>Kitasatosporales</taxon>
        <taxon>Streptomycetaceae</taxon>
        <taxon>Streptomyces</taxon>
    </lineage>
</organism>
<dbReference type="Pfam" id="PF00326">
    <property type="entry name" value="Peptidase_S9"/>
    <property type="match status" value="1"/>
</dbReference>
<proteinExistence type="predicted"/>
<dbReference type="InterPro" id="IPR029058">
    <property type="entry name" value="AB_hydrolase_fold"/>
</dbReference>
<gene>
    <name evidence="2" type="ORF">GCM10017667_42540</name>
</gene>
<dbReference type="AlphaFoldDB" id="A0A919BQP7"/>
<dbReference type="GO" id="GO:0006508">
    <property type="term" value="P:proteolysis"/>
    <property type="evidence" value="ECO:0007669"/>
    <property type="project" value="InterPro"/>
</dbReference>
<reference evidence="2" key="1">
    <citation type="journal article" date="2014" name="Int. J. Syst. Evol. Microbiol.">
        <title>Complete genome sequence of Corynebacterium casei LMG S-19264T (=DSM 44701T), isolated from a smear-ripened cheese.</title>
        <authorList>
            <consortium name="US DOE Joint Genome Institute (JGI-PGF)"/>
            <person name="Walter F."/>
            <person name="Albersmeier A."/>
            <person name="Kalinowski J."/>
            <person name="Ruckert C."/>
        </authorList>
    </citation>
    <scope>NUCLEOTIDE SEQUENCE</scope>
    <source>
        <strain evidence="2">JCM 4122</strain>
    </source>
</reference>
<comment type="caution">
    <text evidence="2">The sequence shown here is derived from an EMBL/GenBank/DDBJ whole genome shotgun (WGS) entry which is preliminary data.</text>
</comment>
<dbReference type="EMBL" id="BNBE01000002">
    <property type="protein sequence ID" value="GHG06746.1"/>
    <property type="molecule type" value="Genomic_DNA"/>
</dbReference>
<dbReference type="SUPFAM" id="SSF53474">
    <property type="entry name" value="alpha/beta-Hydrolases"/>
    <property type="match status" value="1"/>
</dbReference>
<keyword evidence="3" id="KW-1185">Reference proteome</keyword>
<dbReference type="Gene3D" id="3.40.50.1820">
    <property type="entry name" value="alpha/beta hydrolase"/>
    <property type="match status" value="1"/>
</dbReference>
<sequence length="682" mass="72914">MHHPSSTQDTPPAFRAWDSDISAAAVARQDGTPGWVSIVGDEVWWDEPRPHESGRRCVVRAKSDGTVEDVLPPGFDARNSLHEYGGRSWRPTDAGLVFTHWHDRRVYLHHPDAQDAPRPLTPAREDVTYGDLYVPPSRDEVWAVRETRIGGARDIERALVSVSLSTGTERTISATHHFVTCPRLSPDGRHVSWIGWDHPNMPWDGTELCVAPMKEDGTAGVHGVRAGGPRESVVQAEWRDGDSLWAVTDPDGWWTLHVVPAHGGPAQAVAAVEEEFGGALWKPGSTWFAPLPDGRAVAVHGTGAGRRISLVDPEAGPERSVLTDLGLPFTDFIQSVDADAGRLATAGASPTLPYSVFTTALPDPGATHDRDTRILSSRAAPPVDPAWLPLPTARSFHRDAAAPPVDDPSGAGSPVHAHLYPPTHPCHAAPDGRRPPWVVFVHGGPTGDYPMVQDLEIAYFTSRGIGVATVDYGGSVGYGRAYRERLNGAWGLVDVQDCVTVARALVSEGLADPGRLAIRGGSAGGWTALAALTHTNAFAGAVSFYGITDPLTWAATTHDFESRYLDGLIGPLPQSATLYEQRSPVLAADRASGPALLLHGLDDTIVDPAQSSAMAEALRAAGIACEHVEFPGERHGWRRAETIRAALEAEICFYERIFAPPAGLPADTAGSTDAAPAPAERS</sequence>
<reference evidence="2" key="2">
    <citation type="submission" date="2020-09" db="EMBL/GenBank/DDBJ databases">
        <authorList>
            <person name="Sun Q."/>
            <person name="Ohkuma M."/>
        </authorList>
    </citation>
    <scope>NUCLEOTIDE SEQUENCE</scope>
    <source>
        <strain evidence="2">JCM 4122</strain>
    </source>
</reference>
<dbReference type="SUPFAM" id="SSF82171">
    <property type="entry name" value="DPP6 N-terminal domain-like"/>
    <property type="match status" value="1"/>
</dbReference>
<dbReference type="RefSeq" id="WP_229915542.1">
    <property type="nucleotide sequence ID" value="NZ_BNBE01000002.1"/>
</dbReference>
<evidence type="ECO:0000313" key="3">
    <source>
        <dbReference type="Proteomes" id="UP000632849"/>
    </source>
</evidence>
<dbReference type="Proteomes" id="UP000632849">
    <property type="component" value="Unassembled WGS sequence"/>
</dbReference>
<dbReference type="InterPro" id="IPR001375">
    <property type="entry name" value="Peptidase_S9_cat"/>
</dbReference>
<accession>A0A919BQP7</accession>
<protein>
    <submittedName>
        <fullName evidence="2">Acyl-peptide hydrolase</fullName>
    </submittedName>
</protein>
<dbReference type="InterPro" id="IPR011042">
    <property type="entry name" value="6-blade_b-propeller_TolB-like"/>
</dbReference>
<dbReference type="InterPro" id="IPR050585">
    <property type="entry name" value="Xaa-Pro_dipeptidyl-ppase/CocE"/>
</dbReference>